<dbReference type="Gramene" id="AUR62040090-RA">
    <property type="protein sequence ID" value="AUR62040090-RA:cds"/>
    <property type="gene ID" value="AUR62040090"/>
</dbReference>
<evidence type="ECO:0000313" key="4">
    <source>
        <dbReference type="Proteomes" id="UP000596660"/>
    </source>
</evidence>
<dbReference type="InterPro" id="IPR025836">
    <property type="entry name" value="Zn_knuckle_CX2CX4HX4C"/>
</dbReference>
<dbReference type="GO" id="GO:0008270">
    <property type="term" value="F:zinc ion binding"/>
    <property type="evidence" value="ECO:0007669"/>
    <property type="project" value="UniProtKB-KW"/>
</dbReference>
<dbReference type="EnsemblPlants" id="AUR62040090-RA">
    <property type="protein sequence ID" value="AUR62040090-RA:cds"/>
    <property type="gene ID" value="AUR62040090"/>
</dbReference>
<dbReference type="AlphaFoldDB" id="A0A803N419"/>
<name>A0A803N419_CHEQI</name>
<keyword evidence="4" id="KW-1185">Reference proteome</keyword>
<protein>
    <recommendedName>
        <fullName evidence="2">CCHC-type domain-containing protein</fullName>
    </recommendedName>
</protein>
<evidence type="ECO:0000259" key="2">
    <source>
        <dbReference type="PROSITE" id="PS50158"/>
    </source>
</evidence>
<evidence type="ECO:0000256" key="1">
    <source>
        <dbReference type="PROSITE-ProRule" id="PRU00047"/>
    </source>
</evidence>
<dbReference type="Pfam" id="PF14392">
    <property type="entry name" value="zf-CCHC_4"/>
    <property type="match status" value="1"/>
</dbReference>
<dbReference type="OMA" id="SHEHPAT"/>
<feature type="domain" description="CCHC-type" evidence="2">
    <location>
        <begin position="40"/>
        <end position="53"/>
    </location>
</feature>
<keyword evidence="1" id="KW-0863">Zinc-finger</keyword>
<organism evidence="3 4">
    <name type="scientific">Chenopodium quinoa</name>
    <name type="common">Quinoa</name>
    <dbReference type="NCBI Taxonomy" id="63459"/>
    <lineage>
        <taxon>Eukaryota</taxon>
        <taxon>Viridiplantae</taxon>
        <taxon>Streptophyta</taxon>
        <taxon>Embryophyta</taxon>
        <taxon>Tracheophyta</taxon>
        <taxon>Spermatophyta</taxon>
        <taxon>Magnoliopsida</taxon>
        <taxon>eudicotyledons</taxon>
        <taxon>Gunneridae</taxon>
        <taxon>Pentapetalae</taxon>
        <taxon>Caryophyllales</taxon>
        <taxon>Chenopodiaceae</taxon>
        <taxon>Chenopodioideae</taxon>
        <taxon>Atripliceae</taxon>
        <taxon>Chenopodium</taxon>
    </lineage>
</organism>
<dbReference type="GO" id="GO:0003676">
    <property type="term" value="F:nucleic acid binding"/>
    <property type="evidence" value="ECO:0007669"/>
    <property type="project" value="InterPro"/>
</dbReference>
<dbReference type="PROSITE" id="PS50158">
    <property type="entry name" value="ZF_CCHC"/>
    <property type="match status" value="1"/>
</dbReference>
<evidence type="ECO:0000313" key="3">
    <source>
        <dbReference type="EnsemblPlants" id="AUR62040090-RA:cds"/>
    </source>
</evidence>
<dbReference type="Proteomes" id="UP000596660">
    <property type="component" value="Unplaced"/>
</dbReference>
<proteinExistence type="predicted"/>
<sequence>MRIKVLLEIDKPLRRGFRLATGPTSSKWVGIKYERLADYCFYCGRLDHTERDCQVLNDDENIKEEVVYQYGPFLRGSPLKSPRTSDAYRAKEAKLLKNLKEKKGTRRPSYNEPGAIKLGPPGAAKKLLFETLDKTSKGESIFEGEQGGGELAVLGVSSILSITNHEKKSIHWCIRRKE</sequence>
<accession>A0A803N419</accession>
<keyword evidence="1" id="KW-0479">Metal-binding</keyword>
<dbReference type="InterPro" id="IPR001878">
    <property type="entry name" value="Znf_CCHC"/>
</dbReference>
<reference evidence="3" key="1">
    <citation type="journal article" date="2017" name="Nature">
        <title>The genome of Chenopodium quinoa.</title>
        <authorList>
            <person name="Jarvis D.E."/>
            <person name="Ho Y.S."/>
            <person name="Lightfoot D.J."/>
            <person name="Schmoeckel S.M."/>
            <person name="Li B."/>
            <person name="Borm T.J.A."/>
            <person name="Ohyanagi H."/>
            <person name="Mineta K."/>
            <person name="Michell C.T."/>
            <person name="Saber N."/>
            <person name="Kharbatia N.M."/>
            <person name="Rupper R.R."/>
            <person name="Sharp A.R."/>
            <person name="Dally N."/>
            <person name="Boughton B.A."/>
            <person name="Woo Y.H."/>
            <person name="Gao G."/>
            <person name="Schijlen E.G.W.M."/>
            <person name="Guo X."/>
            <person name="Momin A.A."/>
            <person name="Negrao S."/>
            <person name="Al-Babili S."/>
            <person name="Gehring C."/>
            <person name="Roessner U."/>
            <person name="Jung C."/>
            <person name="Murphy K."/>
            <person name="Arold S.T."/>
            <person name="Gojobori T."/>
            <person name="van der Linden C.G."/>
            <person name="van Loo E.N."/>
            <person name="Jellen E.N."/>
            <person name="Maughan P.J."/>
            <person name="Tester M."/>
        </authorList>
    </citation>
    <scope>NUCLEOTIDE SEQUENCE [LARGE SCALE GENOMIC DNA]</scope>
    <source>
        <strain evidence="3">cv. PI 614886</strain>
    </source>
</reference>
<reference evidence="3" key="2">
    <citation type="submission" date="2021-03" db="UniProtKB">
        <authorList>
            <consortium name="EnsemblPlants"/>
        </authorList>
    </citation>
    <scope>IDENTIFICATION</scope>
</reference>
<keyword evidence="1" id="KW-0862">Zinc</keyword>